<proteinExistence type="predicted"/>
<dbReference type="AlphaFoldDB" id="A0A1G9TVX5"/>
<protein>
    <submittedName>
        <fullName evidence="3">Uncharacterized protein</fullName>
    </submittedName>
</protein>
<dbReference type="Pfam" id="PF20087">
    <property type="entry name" value="DUF6479"/>
    <property type="match status" value="1"/>
</dbReference>
<feature type="compositionally biased region" description="Basic and acidic residues" evidence="1">
    <location>
        <begin position="101"/>
        <end position="110"/>
    </location>
</feature>
<keyword evidence="2" id="KW-0472">Membrane</keyword>
<sequence length="123" mass="13098">MNPLIVSQDSPVTQAASNPALGGIGPFIAGIVIVAVLIGVIPWAIRRRRTQPRRPRPSEQPTRPAARTHIEENREPDGETFPDDGSRLTPHQLGSHSTHPGPEERRRSDEQGGGSFGSGGLGG</sequence>
<feature type="compositionally biased region" description="Basic and acidic residues" evidence="1">
    <location>
        <begin position="68"/>
        <end position="77"/>
    </location>
</feature>
<feature type="compositionally biased region" description="Gly residues" evidence="1">
    <location>
        <begin position="111"/>
        <end position="123"/>
    </location>
</feature>
<organism evidence="3 4">
    <name type="scientific">Streptomyces wuyuanensis</name>
    <dbReference type="NCBI Taxonomy" id="1196353"/>
    <lineage>
        <taxon>Bacteria</taxon>
        <taxon>Bacillati</taxon>
        <taxon>Actinomycetota</taxon>
        <taxon>Actinomycetes</taxon>
        <taxon>Kitasatosporales</taxon>
        <taxon>Streptomycetaceae</taxon>
        <taxon>Streptomyces</taxon>
    </lineage>
</organism>
<accession>A0A1G9TVX5</accession>
<dbReference type="OrthoDB" id="4223997at2"/>
<dbReference type="InterPro" id="IPR045513">
    <property type="entry name" value="DUF6479"/>
</dbReference>
<name>A0A1G9TVX5_9ACTN</name>
<keyword evidence="2" id="KW-0812">Transmembrane</keyword>
<dbReference type="GeneID" id="40830384"/>
<dbReference type="STRING" id="1196353.SAMN05444921_109148"/>
<reference evidence="4" key="1">
    <citation type="submission" date="2016-10" db="EMBL/GenBank/DDBJ databases">
        <authorList>
            <person name="Varghese N."/>
            <person name="Submissions S."/>
        </authorList>
    </citation>
    <scope>NUCLEOTIDE SEQUENCE [LARGE SCALE GENOMIC DNA]</scope>
    <source>
        <strain evidence="4">CGMCC 4.7042</strain>
    </source>
</reference>
<dbReference type="Proteomes" id="UP000199063">
    <property type="component" value="Unassembled WGS sequence"/>
</dbReference>
<evidence type="ECO:0000313" key="4">
    <source>
        <dbReference type="Proteomes" id="UP000199063"/>
    </source>
</evidence>
<keyword evidence="4" id="KW-1185">Reference proteome</keyword>
<feature type="region of interest" description="Disordered" evidence="1">
    <location>
        <begin position="45"/>
        <end position="123"/>
    </location>
</feature>
<feature type="compositionally biased region" description="Basic residues" evidence="1">
    <location>
        <begin position="45"/>
        <end position="55"/>
    </location>
</feature>
<feature type="transmembrane region" description="Helical" evidence="2">
    <location>
        <begin position="20"/>
        <end position="45"/>
    </location>
</feature>
<evidence type="ECO:0000313" key="3">
    <source>
        <dbReference type="EMBL" id="SDM51930.1"/>
    </source>
</evidence>
<dbReference type="EMBL" id="FNHI01000009">
    <property type="protein sequence ID" value="SDM51930.1"/>
    <property type="molecule type" value="Genomic_DNA"/>
</dbReference>
<evidence type="ECO:0000256" key="1">
    <source>
        <dbReference type="SAM" id="MobiDB-lite"/>
    </source>
</evidence>
<keyword evidence="2" id="KW-1133">Transmembrane helix</keyword>
<gene>
    <name evidence="3" type="ORF">SAMN05444921_109148</name>
</gene>
<evidence type="ECO:0000256" key="2">
    <source>
        <dbReference type="SAM" id="Phobius"/>
    </source>
</evidence>
<dbReference type="RefSeq" id="WP_093655038.1">
    <property type="nucleotide sequence ID" value="NZ_FNHI01000009.1"/>
</dbReference>